<name>A0A0A2TCZ6_9BACI</name>
<keyword evidence="1" id="KW-0472">Membrane</keyword>
<dbReference type="EMBL" id="AVBF01000042">
    <property type="protein sequence ID" value="KGP71956.1"/>
    <property type="molecule type" value="Genomic_DNA"/>
</dbReference>
<feature type="transmembrane region" description="Helical" evidence="1">
    <location>
        <begin position="119"/>
        <end position="140"/>
    </location>
</feature>
<evidence type="ECO:0000256" key="1">
    <source>
        <dbReference type="SAM" id="Phobius"/>
    </source>
</evidence>
<evidence type="ECO:0000313" key="3">
    <source>
        <dbReference type="Proteomes" id="UP000030147"/>
    </source>
</evidence>
<feature type="transmembrane region" description="Helical" evidence="1">
    <location>
        <begin position="46"/>
        <end position="67"/>
    </location>
</feature>
<comment type="caution">
    <text evidence="2">The sequence shown here is derived from an EMBL/GenBank/DDBJ whole genome shotgun (WGS) entry which is preliminary data.</text>
</comment>
<evidence type="ECO:0000313" key="2">
    <source>
        <dbReference type="EMBL" id="KGP71956.1"/>
    </source>
</evidence>
<proteinExistence type="predicted"/>
<dbReference type="Proteomes" id="UP000030147">
    <property type="component" value="Unassembled WGS sequence"/>
</dbReference>
<dbReference type="AlphaFoldDB" id="A0A0A2TCZ6"/>
<keyword evidence="3" id="KW-1185">Reference proteome</keyword>
<protein>
    <submittedName>
        <fullName evidence="2">Uncharacterized protein</fullName>
    </submittedName>
</protein>
<gene>
    <name evidence="2" type="ORF">N782_14610</name>
</gene>
<reference evidence="2 3" key="1">
    <citation type="journal article" date="2015" name="Stand. Genomic Sci.">
        <title>High quality draft genome sequence of the moderately halophilic bacterium Pontibacillus yanchengensis Y32(T) and comparison among Pontibacillus genomes.</title>
        <authorList>
            <person name="Huang J."/>
            <person name="Qiao Z.X."/>
            <person name="Tang J.W."/>
            <person name="Wang G."/>
        </authorList>
    </citation>
    <scope>NUCLEOTIDE SEQUENCE [LARGE SCALE GENOMIC DNA]</scope>
    <source>
        <strain evidence="2 3">Y32</strain>
    </source>
</reference>
<accession>A0A0A2TCZ6</accession>
<dbReference type="eggNOG" id="ENOG502ZPKH">
    <property type="taxonomic scope" value="Bacteria"/>
</dbReference>
<feature type="transmembrane region" description="Helical" evidence="1">
    <location>
        <begin position="88"/>
        <end position="107"/>
    </location>
</feature>
<sequence>MKSMFLSRWTYLQIIILILLGILPFLSETFNQGISVPIGGSPVATLGPMFMTILFLVLVLGGFNLFLFLQLRKSTTFLSHPAWDKMHILLIFIMVISLVVFISAFFMTPLSELLQNVRWGIYLILYYFLFLFNLIVLSLIHRVKKKQYY</sequence>
<organism evidence="2 3">
    <name type="scientific">Pontibacillus yanchengensis Y32</name>
    <dbReference type="NCBI Taxonomy" id="1385514"/>
    <lineage>
        <taxon>Bacteria</taxon>
        <taxon>Bacillati</taxon>
        <taxon>Bacillota</taxon>
        <taxon>Bacilli</taxon>
        <taxon>Bacillales</taxon>
        <taxon>Bacillaceae</taxon>
        <taxon>Pontibacillus</taxon>
    </lineage>
</organism>
<keyword evidence="1" id="KW-0812">Transmembrane</keyword>
<feature type="transmembrane region" description="Helical" evidence="1">
    <location>
        <begin position="9"/>
        <end position="26"/>
    </location>
</feature>
<keyword evidence="1" id="KW-1133">Transmembrane helix</keyword>